<feature type="binding site" evidence="10">
    <location>
        <position position="168"/>
    </location>
    <ligand>
        <name>substrate</name>
    </ligand>
</feature>
<evidence type="ECO:0000256" key="1">
    <source>
        <dbReference type="ARBA" id="ARBA00000448"/>
    </source>
</evidence>
<evidence type="ECO:0000256" key="4">
    <source>
        <dbReference type="ARBA" id="ARBA00022801"/>
    </source>
</evidence>
<proteinExistence type="inferred from homology"/>
<dbReference type="NCBIfam" id="TIGR03356">
    <property type="entry name" value="BGL"/>
    <property type="match status" value="1"/>
</dbReference>
<feature type="region of interest" description="Disordered" evidence="12">
    <location>
        <begin position="444"/>
        <end position="470"/>
    </location>
</feature>
<feature type="binding site" evidence="10">
    <location>
        <position position="292"/>
    </location>
    <ligand>
        <name>substrate</name>
    </ligand>
</feature>
<feature type="binding site" evidence="10">
    <location>
        <position position="399"/>
    </location>
    <ligand>
        <name>substrate</name>
    </ligand>
</feature>
<dbReference type="FunFam" id="3.20.20.80:FF:000004">
    <property type="entry name" value="Beta-glucosidase 6-phospho-beta-glucosidase"/>
    <property type="match status" value="1"/>
</dbReference>
<dbReference type="PROSITE" id="PS00653">
    <property type="entry name" value="GLYCOSYL_HYDROL_F1_2"/>
    <property type="match status" value="1"/>
</dbReference>
<feature type="binding site" evidence="10">
    <location>
        <position position="23"/>
    </location>
    <ligand>
        <name>substrate</name>
    </ligand>
</feature>
<dbReference type="RefSeq" id="WP_083302635.1">
    <property type="nucleotide sequence ID" value="NZ_FMCT01000005.1"/>
</dbReference>
<dbReference type="InterPro" id="IPR017853">
    <property type="entry name" value="GH"/>
</dbReference>
<dbReference type="PANTHER" id="PTHR10353">
    <property type="entry name" value="GLYCOSYL HYDROLASE"/>
    <property type="match status" value="1"/>
</dbReference>
<comment type="similarity">
    <text evidence="2 11">Belongs to the glycosyl hydrolase 1 family.</text>
</comment>
<dbReference type="PANTHER" id="PTHR10353:SF36">
    <property type="entry name" value="LP05116P"/>
    <property type="match status" value="1"/>
</dbReference>
<evidence type="ECO:0000256" key="6">
    <source>
        <dbReference type="ARBA" id="ARBA00023277"/>
    </source>
</evidence>
<dbReference type="Proteomes" id="UP000183585">
    <property type="component" value="Unassembled WGS sequence"/>
</dbReference>
<feature type="binding site" evidence="10">
    <location>
        <begin position="406"/>
        <end position="407"/>
    </location>
    <ligand>
        <name>substrate</name>
    </ligand>
</feature>
<keyword evidence="14" id="KW-1185">Reference proteome</keyword>
<keyword evidence="7 11" id="KW-0326">Glycosidase</keyword>
<evidence type="ECO:0000313" key="14">
    <source>
        <dbReference type="Proteomes" id="UP000183585"/>
    </source>
</evidence>
<evidence type="ECO:0000256" key="8">
    <source>
        <dbReference type="ARBA" id="ARBA00023326"/>
    </source>
</evidence>
<sequence>MTTEPLPEFPAGFRWGVSTSAYQIEGGATAAGRGPSIWDTFAHTPGLIADGSTGDVACDHWHRHAEDVALMAGLGVSAYRFSVAWPRVQPGGSGPANAAGLDFYDRLVDDLAAAGIDPVATLYHWDLPQPLQDAGGWLHRDTAARFAEYADLVAARLGDRVKLWITLNEPFIHMSLGYGTGEHAPGRTLLFDAFPAAHHQLLGHGLAVAALRARTAGPVAIANNYSPVRPAGDTDADLAAAAAYDALHNRLFTDPLLGLGYPDLLGLDPGLVRGDDLAVIAAPLDVLGVNYYNPSGVRAPEPGSPLPFELVELAGYPRTAFGWPVAPDGLRELLTGLRDRYGDRLPPIQVTENGCAYDDVPDAEGRVHDPDRIAYLDAHLRALRAAIDDGVDVTGYFVWSLLDNWEWAEGFTKRFGLVHVDFGTGARTPKSSYAWLRDTAIRPGGTRDGRTATAPADAAPAARRATSDAE</sequence>
<evidence type="ECO:0000256" key="10">
    <source>
        <dbReference type="PIRSR" id="PIRSR617736-2"/>
    </source>
</evidence>
<dbReference type="AlphaFoldDB" id="A0A1C4XX55"/>
<dbReference type="GO" id="GO:0005829">
    <property type="term" value="C:cytosol"/>
    <property type="evidence" value="ECO:0007669"/>
    <property type="project" value="TreeGrafter"/>
</dbReference>
<name>A0A1C4XX55_9ACTN</name>
<dbReference type="GO" id="GO:0008422">
    <property type="term" value="F:beta-glucosidase activity"/>
    <property type="evidence" value="ECO:0007669"/>
    <property type="project" value="UniProtKB-EC"/>
</dbReference>
<dbReference type="InterPro" id="IPR017736">
    <property type="entry name" value="Glyco_hydro_1_beta-glucosidase"/>
</dbReference>
<dbReference type="Pfam" id="PF00232">
    <property type="entry name" value="Glyco_hydro_1"/>
    <property type="match status" value="1"/>
</dbReference>
<keyword evidence="4 11" id="KW-0378">Hydrolase</keyword>
<evidence type="ECO:0000313" key="13">
    <source>
        <dbReference type="EMBL" id="SCF13089.1"/>
    </source>
</evidence>
<evidence type="ECO:0000256" key="9">
    <source>
        <dbReference type="PIRSR" id="PIRSR617736-1"/>
    </source>
</evidence>
<evidence type="ECO:0000256" key="7">
    <source>
        <dbReference type="ARBA" id="ARBA00023295"/>
    </source>
</evidence>
<feature type="binding site" evidence="10">
    <location>
        <position position="124"/>
    </location>
    <ligand>
        <name>substrate</name>
    </ligand>
</feature>
<evidence type="ECO:0000256" key="12">
    <source>
        <dbReference type="SAM" id="MobiDB-lite"/>
    </source>
</evidence>
<dbReference type="EMBL" id="FMCT01000005">
    <property type="protein sequence ID" value="SCF13089.1"/>
    <property type="molecule type" value="Genomic_DNA"/>
</dbReference>
<dbReference type="Gene3D" id="3.20.20.80">
    <property type="entry name" value="Glycosidases"/>
    <property type="match status" value="1"/>
</dbReference>
<reference evidence="14" key="1">
    <citation type="submission" date="2016-06" db="EMBL/GenBank/DDBJ databases">
        <authorList>
            <person name="Varghese N."/>
            <person name="Submissions Spin"/>
        </authorList>
    </citation>
    <scope>NUCLEOTIDE SEQUENCE [LARGE SCALE GENOMIC DNA]</scope>
    <source>
        <strain evidence="14">DSM 43168</strain>
    </source>
</reference>
<dbReference type="GO" id="GO:0030245">
    <property type="term" value="P:cellulose catabolic process"/>
    <property type="evidence" value="ECO:0007669"/>
    <property type="project" value="UniProtKB-KW"/>
</dbReference>
<evidence type="ECO:0000256" key="3">
    <source>
        <dbReference type="ARBA" id="ARBA00012744"/>
    </source>
</evidence>
<dbReference type="InterPro" id="IPR033132">
    <property type="entry name" value="GH_1_N_CS"/>
</dbReference>
<dbReference type="SUPFAM" id="SSF51445">
    <property type="entry name" value="(Trans)glycosidases"/>
    <property type="match status" value="1"/>
</dbReference>
<keyword evidence="8" id="KW-0624">Polysaccharide degradation</keyword>
<evidence type="ECO:0000256" key="5">
    <source>
        <dbReference type="ARBA" id="ARBA00023001"/>
    </source>
</evidence>
<dbReference type="PRINTS" id="PR00131">
    <property type="entry name" value="GLHYDRLASE1"/>
</dbReference>
<keyword evidence="6" id="KW-0119">Carbohydrate metabolism</keyword>
<feature type="compositionally biased region" description="Low complexity" evidence="12">
    <location>
        <begin position="451"/>
        <end position="464"/>
    </location>
</feature>
<evidence type="ECO:0000256" key="2">
    <source>
        <dbReference type="ARBA" id="ARBA00010838"/>
    </source>
</evidence>
<dbReference type="EC" id="3.2.1.21" evidence="3 11"/>
<dbReference type="InterPro" id="IPR001360">
    <property type="entry name" value="Glyco_hydro_1"/>
</dbReference>
<comment type="catalytic activity">
    <reaction evidence="1 11">
        <text>Hydrolysis of terminal, non-reducing beta-D-glucosyl residues with release of beta-D-glucose.</text>
        <dbReference type="EC" id="3.2.1.21"/>
    </reaction>
</comment>
<keyword evidence="5" id="KW-0136">Cellulose degradation</keyword>
<evidence type="ECO:0000256" key="11">
    <source>
        <dbReference type="RuleBase" id="RU361175"/>
    </source>
</evidence>
<gene>
    <name evidence="13" type="ORF">GA0070563_105221</name>
</gene>
<feature type="active site" description="Nucleophile" evidence="9">
    <location>
        <position position="352"/>
    </location>
</feature>
<protein>
    <recommendedName>
        <fullName evidence="3 11">Beta-glucosidase</fullName>
        <ecNumber evidence="3 11">3.2.1.21</ecNumber>
    </recommendedName>
</protein>
<accession>A0A1C4XX55</accession>
<feature type="active site" description="Proton donor" evidence="9">
    <location>
        <position position="169"/>
    </location>
</feature>
<organism evidence="13 14">
    <name type="scientific">Micromonospora carbonacea</name>
    <dbReference type="NCBI Taxonomy" id="47853"/>
    <lineage>
        <taxon>Bacteria</taxon>
        <taxon>Bacillati</taxon>
        <taxon>Actinomycetota</taxon>
        <taxon>Actinomycetes</taxon>
        <taxon>Micromonosporales</taxon>
        <taxon>Micromonosporaceae</taxon>
        <taxon>Micromonospora</taxon>
    </lineage>
</organism>